<dbReference type="PANTHER" id="PTHR14455:SF0">
    <property type="entry name" value="S100P-BINDING PROTEIN"/>
    <property type="match status" value="1"/>
</dbReference>
<dbReference type="Proteomes" id="UP000291020">
    <property type="component" value="Unassembled WGS sequence"/>
</dbReference>
<feature type="compositionally biased region" description="Polar residues" evidence="4">
    <location>
        <begin position="385"/>
        <end position="403"/>
    </location>
</feature>
<dbReference type="AlphaFoldDB" id="A0A452J1C9"/>
<dbReference type="PANTHER" id="PTHR14455">
    <property type="entry name" value="ASKOPOS"/>
    <property type="match status" value="1"/>
</dbReference>
<dbReference type="Ensembl" id="ENSGAGT00000038712.1">
    <property type="protein sequence ID" value="ENSGAGP00000034186.1"/>
    <property type="gene ID" value="ENSGAGG00000024288.1"/>
</dbReference>
<evidence type="ECO:0000313" key="5">
    <source>
        <dbReference type="Ensembl" id="ENSGAGP00000034186.1"/>
    </source>
</evidence>
<dbReference type="GO" id="GO:0005634">
    <property type="term" value="C:nucleus"/>
    <property type="evidence" value="ECO:0007669"/>
    <property type="project" value="UniProtKB-SubCell"/>
</dbReference>
<feature type="compositionally biased region" description="Basic and acidic residues" evidence="4">
    <location>
        <begin position="267"/>
        <end position="291"/>
    </location>
</feature>
<name>A0A452J1C9_9SAUR</name>
<protein>
    <recommendedName>
        <fullName evidence="2">S100P-binding protein</fullName>
    </recommendedName>
</protein>
<reference evidence="6" key="1">
    <citation type="journal article" date="2017" name="PLoS ONE">
        <title>The Agassiz's desert tortoise genome provides a resource for the conservation of a threatened species.</title>
        <authorList>
            <person name="Tollis M."/>
            <person name="DeNardo D.F."/>
            <person name="Cornelius J.A."/>
            <person name="Dolby G.A."/>
            <person name="Edwards T."/>
            <person name="Henen B.T."/>
            <person name="Karl A.E."/>
            <person name="Murphy R.W."/>
            <person name="Kusumi K."/>
        </authorList>
    </citation>
    <scope>NUCLEOTIDE SEQUENCE [LARGE SCALE GENOMIC DNA]</scope>
</reference>
<evidence type="ECO:0000256" key="3">
    <source>
        <dbReference type="ARBA" id="ARBA00023242"/>
    </source>
</evidence>
<evidence type="ECO:0000256" key="2">
    <source>
        <dbReference type="ARBA" id="ARBA00020595"/>
    </source>
</evidence>
<accession>A0A452J1C9</accession>
<reference evidence="5" key="2">
    <citation type="submission" date="2025-08" db="UniProtKB">
        <authorList>
            <consortium name="Ensembl"/>
        </authorList>
    </citation>
    <scope>IDENTIFICATION</scope>
</reference>
<feature type="region of interest" description="Disordered" evidence="4">
    <location>
        <begin position="385"/>
        <end position="421"/>
    </location>
</feature>
<evidence type="ECO:0000313" key="6">
    <source>
        <dbReference type="Proteomes" id="UP000291020"/>
    </source>
</evidence>
<keyword evidence="3" id="KW-0539">Nucleus</keyword>
<evidence type="ECO:0000256" key="1">
    <source>
        <dbReference type="ARBA" id="ARBA00004123"/>
    </source>
</evidence>
<evidence type="ECO:0000256" key="4">
    <source>
        <dbReference type="SAM" id="MobiDB-lite"/>
    </source>
</evidence>
<comment type="subcellular location">
    <subcellularLocation>
        <location evidence="1">Nucleus</location>
    </subcellularLocation>
</comment>
<dbReference type="InterPro" id="IPR026097">
    <property type="entry name" value="S100PBP"/>
</dbReference>
<proteinExistence type="predicted"/>
<sequence length="571" mass="63455">MEDSSPHSFGLGVYHNHKVTLVNDTIPRAKRPLDLLEEDEPLQSDAKKRRHLSNYCSTPCPSKKLPLCSPDSACFLGSSGCLDDTELENIVIRVSLPEDSVVALSVNTARCFDDSEPDDSLLEPSDDEQGNSPFNYTEEECREMLADDCLGDYQNSTGESALVNQDVWGQSEKEVSSNCSLASFPPEDTETSFRTIDELVSNECLSQTDSSVNPGYFQILEDETANPEGKGCLNVDCLKSNQVTCTLFDCDLQGPLNLSPTDADSVDQPKGDDGLEETSKKASQVMRDDHLQNASKQSTECDEISSNSLVVEESLECLACKEHHSGDLDSVEKLPSEIKESSPFYDAHTKTSTYSPDPACGQSKDKMENPAPVLLLYPKTSNVILNQEPSKGTDNGLSGTFGSQKEDLSQESTSVEELSDNPKLNSVALDWNCGEDSACGKKLGKVIPVPQVEERPKQRICISEAELEQKKRIYIQCVRAHVKKSMDPTPDALNELYALMNKVASREYRTQDRRWQHPSDLTMRKYPRFSKKPTQKCSLKQWVSRNLAHHRRFQDIPDHFQRSSVTASSNV</sequence>
<dbReference type="Pfam" id="PF15427">
    <property type="entry name" value="S100PBPR"/>
    <property type="match status" value="2"/>
</dbReference>
<keyword evidence="6" id="KW-1185">Reference proteome</keyword>
<feature type="region of interest" description="Disordered" evidence="4">
    <location>
        <begin position="260"/>
        <end position="299"/>
    </location>
</feature>
<organism evidence="5 6">
    <name type="scientific">Gopherus agassizii</name>
    <name type="common">Agassiz's desert tortoise</name>
    <dbReference type="NCBI Taxonomy" id="38772"/>
    <lineage>
        <taxon>Eukaryota</taxon>
        <taxon>Metazoa</taxon>
        <taxon>Chordata</taxon>
        <taxon>Craniata</taxon>
        <taxon>Vertebrata</taxon>
        <taxon>Euteleostomi</taxon>
        <taxon>Archelosauria</taxon>
        <taxon>Testudinata</taxon>
        <taxon>Testudines</taxon>
        <taxon>Cryptodira</taxon>
        <taxon>Durocryptodira</taxon>
        <taxon>Testudinoidea</taxon>
        <taxon>Testudinidae</taxon>
        <taxon>Gopherus</taxon>
    </lineage>
</organism>
<dbReference type="GO" id="GO:0048306">
    <property type="term" value="F:calcium-dependent protein binding"/>
    <property type="evidence" value="ECO:0007669"/>
    <property type="project" value="InterPro"/>
</dbReference>
<reference evidence="5" key="3">
    <citation type="submission" date="2025-09" db="UniProtKB">
        <authorList>
            <consortium name="Ensembl"/>
        </authorList>
    </citation>
    <scope>IDENTIFICATION</scope>
</reference>